<dbReference type="Gene3D" id="1.10.12.10">
    <property type="entry name" value="Lyase 2-enoyl-coa Hydratase, Chain A, domain 2"/>
    <property type="match status" value="1"/>
</dbReference>
<reference evidence="2" key="1">
    <citation type="submission" date="2022-11" db="EMBL/GenBank/DDBJ databases">
        <title>Hoeflea poritis sp. nov., isolated from scleractinian coral Porites lutea.</title>
        <authorList>
            <person name="Zhang G."/>
            <person name="Wei Q."/>
            <person name="Cai L."/>
        </authorList>
    </citation>
    <scope>NUCLEOTIDE SEQUENCE</scope>
    <source>
        <strain evidence="2">E7-10</strain>
    </source>
</reference>
<dbReference type="CDD" id="cd06558">
    <property type="entry name" value="crotonase-like"/>
    <property type="match status" value="1"/>
</dbReference>
<name>A0ABT4VWY3_9HYPH</name>
<dbReference type="Proteomes" id="UP001148313">
    <property type="component" value="Unassembled WGS sequence"/>
</dbReference>
<accession>A0ABT4VWY3</accession>
<comment type="caution">
    <text evidence="2">The sequence shown here is derived from an EMBL/GenBank/DDBJ whole genome shotgun (WGS) entry which is preliminary data.</text>
</comment>
<gene>
    <name evidence="2" type="ORF">OOZ53_24360</name>
</gene>
<protein>
    <submittedName>
        <fullName evidence="2">Enoyl-CoA hydratase-related protein</fullName>
    </submittedName>
</protein>
<dbReference type="RefSeq" id="WP_271092383.1">
    <property type="nucleotide sequence ID" value="NZ_JAPJZH010000024.1"/>
</dbReference>
<keyword evidence="3" id="KW-1185">Reference proteome</keyword>
<dbReference type="SUPFAM" id="SSF52096">
    <property type="entry name" value="ClpP/crotonase"/>
    <property type="match status" value="1"/>
</dbReference>
<sequence>MSEADKVEHVKYSKEKGGLAWITLNRPDRRNAILGNHQEFATVSKVVDYLHASDDDKDVRVTVLTGAGKSFCAGADFKGPKSGEEVGQHPIGTRGIDYANPENVDDTRQFFYHGFTRKICEISNVRKPTIAMVNGTAAGVGMDLALHCDIRIGCENSHFMAYHGVAQIIENGGSYYLPKMVGLGRALEFAYTNELTADTAYQWGLLNHLVKSSEMRSFTRNLCQRIAKQPPLVQWISKRIMRAALDSSLETTMVMTSNAAGILQSSEDSKEAKRAFAAKREPVFKGK</sequence>
<organism evidence="2 3">
    <name type="scientific">Hoeflea poritis</name>
    <dbReference type="NCBI Taxonomy" id="2993659"/>
    <lineage>
        <taxon>Bacteria</taxon>
        <taxon>Pseudomonadati</taxon>
        <taxon>Pseudomonadota</taxon>
        <taxon>Alphaproteobacteria</taxon>
        <taxon>Hyphomicrobiales</taxon>
        <taxon>Rhizobiaceae</taxon>
        <taxon>Hoeflea</taxon>
    </lineage>
</organism>
<dbReference type="EMBL" id="JAPJZH010000024">
    <property type="protein sequence ID" value="MDA4848513.1"/>
    <property type="molecule type" value="Genomic_DNA"/>
</dbReference>
<dbReference type="InterPro" id="IPR014748">
    <property type="entry name" value="Enoyl-CoA_hydra_C"/>
</dbReference>
<dbReference type="PANTHER" id="PTHR43802">
    <property type="entry name" value="ENOYL-COA HYDRATASE"/>
    <property type="match status" value="1"/>
</dbReference>
<dbReference type="InterPro" id="IPR029045">
    <property type="entry name" value="ClpP/crotonase-like_dom_sf"/>
</dbReference>
<dbReference type="PANTHER" id="PTHR43802:SF1">
    <property type="entry name" value="IP11341P-RELATED"/>
    <property type="match status" value="1"/>
</dbReference>
<dbReference type="Pfam" id="PF00378">
    <property type="entry name" value="ECH_1"/>
    <property type="match status" value="1"/>
</dbReference>
<evidence type="ECO:0000313" key="3">
    <source>
        <dbReference type="Proteomes" id="UP001148313"/>
    </source>
</evidence>
<comment type="similarity">
    <text evidence="1">Belongs to the enoyl-CoA hydratase/isomerase family.</text>
</comment>
<proteinExistence type="inferred from homology"/>
<dbReference type="Gene3D" id="3.90.226.10">
    <property type="entry name" value="2-enoyl-CoA Hydratase, Chain A, domain 1"/>
    <property type="match status" value="1"/>
</dbReference>
<evidence type="ECO:0000256" key="1">
    <source>
        <dbReference type="ARBA" id="ARBA00005254"/>
    </source>
</evidence>
<dbReference type="InterPro" id="IPR001753">
    <property type="entry name" value="Enoyl-CoA_hydra/iso"/>
</dbReference>
<evidence type="ECO:0000313" key="2">
    <source>
        <dbReference type="EMBL" id="MDA4848513.1"/>
    </source>
</evidence>